<proteinExistence type="predicted"/>
<evidence type="ECO:0000313" key="3">
    <source>
        <dbReference type="Proteomes" id="UP001190700"/>
    </source>
</evidence>
<organism evidence="2 3">
    <name type="scientific">Cymbomonas tetramitiformis</name>
    <dbReference type="NCBI Taxonomy" id="36881"/>
    <lineage>
        <taxon>Eukaryota</taxon>
        <taxon>Viridiplantae</taxon>
        <taxon>Chlorophyta</taxon>
        <taxon>Pyramimonadophyceae</taxon>
        <taxon>Pyramimonadales</taxon>
        <taxon>Pyramimonadaceae</taxon>
        <taxon>Cymbomonas</taxon>
    </lineage>
</organism>
<keyword evidence="3" id="KW-1185">Reference proteome</keyword>
<comment type="caution">
    <text evidence="2">The sequence shown here is derived from an EMBL/GenBank/DDBJ whole genome shotgun (WGS) entry which is preliminary data.</text>
</comment>
<protein>
    <submittedName>
        <fullName evidence="2">Uncharacterized protein</fullName>
    </submittedName>
</protein>
<reference evidence="2 3" key="1">
    <citation type="journal article" date="2015" name="Genome Biol. Evol.">
        <title>Comparative Genomics of a Bacterivorous Green Alga Reveals Evolutionary Causalities and Consequences of Phago-Mixotrophic Mode of Nutrition.</title>
        <authorList>
            <person name="Burns J.A."/>
            <person name="Paasch A."/>
            <person name="Narechania A."/>
            <person name="Kim E."/>
        </authorList>
    </citation>
    <scope>NUCLEOTIDE SEQUENCE [LARGE SCALE GENOMIC DNA]</scope>
    <source>
        <strain evidence="2 3">PLY_AMNH</strain>
    </source>
</reference>
<dbReference type="EMBL" id="LGRX02000048">
    <property type="protein sequence ID" value="KAK3289710.1"/>
    <property type="molecule type" value="Genomic_DNA"/>
</dbReference>
<evidence type="ECO:0000256" key="1">
    <source>
        <dbReference type="SAM" id="MobiDB-lite"/>
    </source>
</evidence>
<sequence length="2357" mass="266144">MDLRERYYYPAFVYRVMSDDALDDLHDRGMLDDDTHRGALRRGNSSKPIEILWPPPEVTLWARVAEQERARLPARELFGEFGASSSTFAETNGAWRLSYAPTAYDRTEVGRGECFDVVNVDTSVRPAAPPHFGLIWNRYLRNRMPTCYREDAQGVRHFNAVNHTRFDCERLKPALGFDEGQLGPEYIAPPPMPLAPSFPSPPPTLDYFRVYVDKGTQTSDGYDMLIRQNVYVIPFINGVKPSTLEGSILYANRVKSHLKTYEDLSLEECENACRTNPSICATYNWAHLYRHKSHSYTWCALMNCGDAIGNPCDVATCEYADTYTEDELKMCKIDHRHKTSSGTHHWYIDGLHVSTRNVISPPPPLYPPNPITPPSPDLSPASVRNFDVYESVYLADIKKSPWTPIRHLYDLMSVACYNPSTSKECDDKDYYMMSTHGEEDGFPIVTVDSDASTPEETLEKDGKDCAFYQGARLSNHDVSKTEQSSFANETCLALCEASTDACEMYVAFFEHIGTSYTFYCALLRRNDRNQTINLTELVDEEGPVGDCAQVGVSASFAPFVQFRGSSSTGESAVVAQTDGGLPRLLPTDNTIAARFLSESEAVKAGACAFHDEFVEPDYVYPPISDYDEDNPRLSTEEARDICHGMNCEYYVRCGPVSESDPVIDGSVGAYFYLSTHDRFVKDDEGRAGLGAVRTFEQTVEDDHATRYFDGETLPCEAETFDGDPNVGYYKHCYCQPDAYRCVAGALKSDYAAPVDSDWLDRHRRMYRASWTYGLAADSYLLDYAYRPKAATRQTRERVSVPENDGGYLDGNAFWQFDTFSWAFAPKHECYPKACDRTSDGDTAFTLSRAMYHSVMMRKPDYLDLSNATEDQARAHTNEAYFLRWSKYALSVALGQLSEFDRQAVLDELGALGAWMCGENHATTAERSSNRCSLRDDDTDMRVLGPRIVLQVDRLRGGVERGETLWAEAASSARRICRAINENALARMAEGDLAPLPESVVECPTAECSAELERVTPVWIVCKAVAVSFTVDGVDSNATDVAAQPRTRTVSLGFALDGLLRQVQSGDAVHAVSVSSAESDSDARRLLHNTDCDGESWRGMLRPSEWIGESVCNADDVACDALHMGTCATTLALEDVRVDAHDANGNLQYDEDGVPLYAVGDAEIEMGSLLVDRGLNLCQSFSFEATETFFASDFFKTFKTPERADSNRLNDNYAPCDSDWCTDAPVTERWFDVPTLGLCATLAAPVDPRLFASDHGFLWGPAISARKGTVSGHQGVHSDIFALSNHSSSVQDLPTSGEEDVKLSKRAHDSYTPYGVENSTLLMNTLKTLFEGYPPNAYTTEDRQLLMKSDGFRARGVIRYEPYDSEKTTSVWYAARSVLPVFAYDMYDVHFYESNTYNMFYDETAHHSEYVYGAALTSLGAAASAVLYGLTYPDVSWERTLYASFKDDYERSTSSPFTRSTTAELAEWNALDLTFKKLYVETEKELHASNYAYADASNNAYASDEDVDGDVQQDMCETFALRDTDEARCDRSGTCESQYEPSVEQSTFNWEVYYRFTCYHRVTRCESPSALEDATIFGPYRNAYFDFSTSKSGFSYLTSYRVTGDHAHAVLVVPPDGIDSVCDGDNTTLRIYRRIGSEKNAAFHLIEPSGLAGDVTDERSSFYDRPYPFAGNISGSSEWPPLSECYANSEVDPDTTVDDEMIFAKNGLNRSSESARRLSSRLYERIDSKYATYTPCDVQSTYPKSESTFSPLQIHDRIERMFPGLTNKSVSSKMREYIFQSETLYTNQTHNYTEHVFEETRTTLPFLSILNYWNEKYAEMLYKAHHRWKDRLMGFLDDVPLDAGDTVRSCVFRSQPNYEARRLQRAIMMEGDKVLDDYAHRASTVIDAPEASALYDFAKPYFGDEHGTMETMSGDHLVNGSAATLPLDGWVLRHDCFDHVNDTYTDLKTTDYQWELLSVDDARDLGDDFKHRPTINAIPPAKNWRMILYQAKSCSDDRDDCTYPSYAQFFSAGKSEVKGEAYNLAKRYRISSENEQWWQDDEDFAQTCFDICLNSHRHDASDRDGSPYRVLDMDINEASLDAYERERYRSKYRYFSEVYKPFAFRCQSFALVEDVMNRPIDERDVYESADMPWLSVYRPFNLSHPSEAQKRLMCVFIDVAYADKRTVPSEWYTPFRWDPYTRIGESDAQPFERMLGESADRETAASMGTAFQMRRASKLYDRQGWEYWSLMRDYGNRLYIDVSNTEQADAYVVQQTDAKASCICKPDTGTKQPHMHSSTGKSVCGNPLARPSASSEGSNTEPEAFPEILDNLFSRCYMPLAQNSYDASHREYECRETADPPLYGDAHLCAYRSYPVVS</sequence>
<name>A0AAE0H4U7_9CHLO</name>
<feature type="compositionally biased region" description="Polar residues" evidence="1">
    <location>
        <begin position="2268"/>
        <end position="2280"/>
    </location>
</feature>
<feature type="region of interest" description="Disordered" evidence="1">
    <location>
        <begin position="2267"/>
        <end position="2301"/>
    </location>
</feature>
<dbReference type="Proteomes" id="UP001190700">
    <property type="component" value="Unassembled WGS sequence"/>
</dbReference>
<gene>
    <name evidence="2" type="ORF">CYMTET_2839</name>
</gene>
<evidence type="ECO:0000313" key="2">
    <source>
        <dbReference type="EMBL" id="KAK3289710.1"/>
    </source>
</evidence>
<feature type="compositionally biased region" description="Polar residues" evidence="1">
    <location>
        <begin position="2291"/>
        <end position="2300"/>
    </location>
</feature>
<accession>A0AAE0H4U7</accession>